<dbReference type="GeneID" id="59313107"/>
<dbReference type="Proteomes" id="UP000547976">
    <property type="component" value="Unassembled WGS sequence"/>
</dbReference>
<dbReference type="RefSeq" id="XP_036531037.1">
    <property type="nucleotide sequence ID" value="XM_036678389.1"/>
</dbReference>
<dbReference type="EMBL" id="JAAOAV010000349">
    <property type="protein sequence ID" value="KAF5580053.1"/>
    <property type="molecule type" value="Genomic_DNA"/>
</dbReference>
<feature type="compositionally biased region" description="Polar residues" evidence="1">
    <location>
        <begin position="143"/>
        <end position="154"/>
    </location>
</feature>
<comment type="caution">
    <text evidence="2">The sequence shown here is derived from an EMBL/GenBank/DDBJ whole genome shotgun (WGS) entry which is preliminary data.</text>
</comment>
<proteinExistence type="predicted"/>
<gene>
    <name evidence="2" type="ORF">FSUBG_13492</name>
</gene>
<dbReference type="OrthoDB" id="5090894at2759"/>
<evidence type="ECO:0000256" key="1">
    <source>
        <dbReference type="SAM" id="MobiDB-lite"/>
    </source>
</evidence>
<name>A0A8H5KWI2_GIBSU</name>
<dbReference type="AlphaFoldDB" id="A0A8H5KWI2"/>
<feature type="region of interest" description="Disordered" evidence="1">
    <location>
        <begin position="133"/>
        <end position="154"/>
    </location>
</feature>
<organism evidence="2 3">
    <name type="scientific">Gibberella subglutinans</name>
    <name type="common">Fusarium subglutinans</name>
    <dbReference type="NCBI Taxonomy" id="42677"/>
    <lineage>
        <taxon>Eukaryota</taxon>
        <taxon>Fungi</taxon>
        <taxon>Dikarya</taxon>
        <taxon>Ascomycota</taxon>
        <taxon>Pezizomycotina</taxon>
        <taxon>Sordariomycetes</taxon>
        <taxon>Hypocreomycetidae</taxon>
        <taxon>Hypocreales</taxon>
        <taxon>Nectriaceae</taxon>
        <taxon>Fusarium</taxon>
        <taxon>Fusarium fujikuroi species complex</taxon>
    </lineage>
</organism>
<accession>A0A8H5KWI2</accession>
<protein>
    <submittedName>
        <fullName evidence="2">Uncharacterized protein</fullName>
    </submittedName>
</protein>
<reference evidence="2 3" key="1">
    <citation type="submission" date="2020-05" db="EMBL/GenBank/DDBJ databases">
        <title>Identification and distribution of gene clusters putatively required for synthesis of sphingolipid metabolism inhibitors in phylogenetically diverse species of the filamentous fungus Fusarium.</title>
        <authorList>
            <person name="Kim H.-S."/>
            <person name="Busman M."/>
            <person name="Brown D.W."/>
            <person name="Divon H."/>
            <person name="Uhlig S."/>
            <person name="Proctor R.H."/>
        </authorList>
    </citation>
    <scope>NUCLEOTIDE SEQUENCE [LARGE SCALE GENOMIC DNA]</scope>
    <source>
        <strain evidence="2 3">NRRL 66333</strain>
    </source>
</reference>
<evidence type="ECO:0000313" key="3">
    <source>
        <dbReference type="Proteomes" id="UP000547976"/>
    </source>
</evidence>
<keyword evidence="3" id="KW-1185">Reference proteome</keyword>
<evidence type="ECO:0000313" key="2">
    <source>
        <dbReference type="EMBL" id="KAF5580053.1"/>
    </source>
</evidence>
<sequence>MSDDYLDFCPIASRRPHVRAYLEYIYPDLADTLDWKWRVASQEICQTYFFKNVEKVQAPVFDFLVDHEVWEMFFGEIKSEMTGKPLARIPQWPFQMTTEMIVARKTAKRESLISDISASTALSNASSSFVPQVPLPASKPSPDASSNDAVASVTQPPSIVPREINIETLSTSMPPDLSKYQQRLWFWKLTGGNSLSFRSPIIGPFQMQVPPHVSFDNCVTGPDLQHSQKIKSALLPRGCCLKTEIIMVHDNDEKPGVVLTLEFAEGYGGKVYDRVELLRFWGGMTDWLSKVYDGASLSLYSHLLDSLVSRNGNISAVSKGLEHFNAARRSSPTNAEYPVHKLWFMCSNSTSLGQKHICPAFIFTGVPALSQLTCGTLHNNSHPSAHSRSPHNTTSTGLATSTVSFIEMANNSDKTKQVQDDKGISGPLLHVLPPNAFQHPPMDERVNKMADGTIKEYVKRYTDQYIGQLRRNQLVVSNFTGRPAILFRSDDASRIAQVDEMAWSMKNDDQIVDGIMMSNGNEIYGVVWLTNDKTLEDEDAKTKSKALRKHHPGTASKDEVEWKIEYDEEALFGGDDMLWMGDSIEKTPM</sequence>